<sequence>MTIEATRPRLAYMNAQVRDVRRVTPRMVRVTFAGADLNEFVDAAPDQYVKVFFPVPGTRRPKLPPPPTADGMSWYRQYLNMPDDVRPPMRTYTVRASRPHVGELDIDFLLHDDAGPGSRWAESAKPGDEVALLGPHGLYEVPAGTSWQLLVGDESAVPAIAAICEQLPESATVTVFVEIADPTDEIPLERPGGEPVDVRWVLRGDAPVGEAVLAAVREARLPEGEPYAWISGEADLVKHVRRHLVRERGVDKRRITFTGYWRRGRSEEAAGREQLREYDRATAR</sequence>
<dbReference type="eggNOG" id="COG2375">
    <property type="taxonomic scope" value="Bacteria"/>
</dbReference>
<dbReference type="KEGG" id="svi:Svir_06780"/>
<keyword evidence="3" id="KW-1185">Reference proteome</keyword>
<organism evidence="2 3">
    <name type="scientific">Saccharomonospora viridis (strain ATCC 15386 / DSM 43017 / JCM 3036 / CCUG 5913 / NBRC 12207 / NCIMB 9602 / P101)</name>
    <name type="common">Thermoactinomyces viridis</name>
    <dbReference type="NCBI Taxonomy" id="471857"/>
    <lineage>
        <taxon>Bacteria</taxon>
        <taxon>Bacillati</taxon>
        <taxon>Actinomycetota</taxon>
        <taxon>Actinomycetes</taxon>
        <taxon>Pseudonocardiales</taxon>
        <taxon>Pseudonocardiaceae</taxon>
        <taxon>Saccharomonospora</taxon>
    </lineage>
</organism>
<gene>
    <name evidence="2" type="ordered locus">Svir_06780</name>
</gene>
<dbReference type="InterPro" id="IPR013113">
    <property type="entry name" value="SIP_FAD-bd"/>
</dbReference>
<dbReference type="InterPro" id="IPR039261">
    <property type="entry name" value="FNR_nucleotide-bd"/>
</dbReference>
<evidence type="ECO:0000313" key="3">
    <source>
        <dbReference type="Proteomes" id="UP000000841"/>
    </source>
</evidence>
<protein>
    <submittedName>
        <fullName evidence="2">Siderophore-interacting protein</fullName>
    </submittedName>
</protein>
<dbReference type="Gene3D" id="3.40.50.80">
    <property type="entry name" value="Nucleotide-binding domain of ferredoxin-NADP reductase (FNR) module"/>
    <property type="match status" value="1"/>
</dbReference>
<dbReference type="GO" id="GO:0016491">
    <property type="term" value="F:oxidoreductase activity"/>
    <property type="evidence" value="ECO:0007669"/>
    <property type="project" value="InterPro"/>
</dbReference>
<dbReference type="PANTHER" id="PTHR30157:SF0">
    <property type="entry name" value="NADPH-DEPENDENT FERRIC-CHELATE REDUCTASE"/>
    <property type="match status" value="1"/>
</dbReference>
<dbReference type="InterPro" id="IPR017927">
    <property type="entry name" value="FAD-bd_FR_type"/>
</dbReference>
<evidence type="ECO:0000313" key="2">
    <source>
        <dbReference type="EMBL" id="ACU95749.1"/>
    </source>
</evidence>
<dbReference type="SUPFAM" id="SSF63380">
    <property type="entry name" value="Riboflavin synthase domain-like"/>
    <property type="match status" value="1"/>
</dbReference>
<name>C7MVN0_SACVD</name>
<evidence type="ECO:0000259" key="1">
    <source>
        <dbReference type="PROSITE" id="PS51384"/>
    </source>
</evidence>
<dbReference type="Pfam" id="PF08021">
    <property type="entry name" value="FAD_binding_9"/>
    <property type="match status" value="1"/>
</dbReference>
<dbReference type="HOGENOM" id="CLU_040923_2_1_11"/>
<feature type="domain" description="FAD-binding FR-type" evidence="1">
    <location>
        <begin position="10"/>
        <end position="142"/>
    </location>
</feature>
<dbReference type="Proteomes" id="UP000000841">
    <property type="component" value="Chromosome"/>
</dbReference>
<dbReference type="CDD" id="cd06193">
    <property type="entry name" value="siderophore_interacting"/>
    <property type="match status" value="1"/>
</dbReference>
<dbReference type="EMBL" id="CP001683">
    <property type="protein sequence ID" value="ACU95749.1"/>
    <property type="molecule type" value="Genomic_DNA"/>
</dbReference>
<accession>C7MVN0</accession>
<dbReference type="STRING" id="471857.Svir_06780"/>
<dbReference type="Gene3D" id="2.40.30.10">
    <property type="entry name" value="Translation factors"/>
    <property type="match status" value="1"/>
</dbReference>
<reference evidence="2 3" key="1">
    <citation type="journal article" date="2009" name="Stand. Genomic Sci.">
        <title>Complete genome sequence of Saccharomonospora viridis type strain (P101).</title>
        <authorList>
            <person name="Pati A."/>
            <person name="Sikorski J."/>
            <person name="Nolan M."/>
            <person name="Lapidus A."/>
            <person name="Copeland A."/>
            <person name="Glavina Del Rio T."/>
            <person name="Lucas S."/>
            <person name="Chen F."/>
            <person name="Tice H."/>
            <person name="Pitluck S."/>
            <person name="Cheng J.F."/>
            <person name="Chertkov O."/>
            <person name="Brettin T."/>
            <person name="Han C."/>
            <person name="Detter J.C."/>
            <person name="Kuske C."/>
            <person name="Bruce D."/>
            <person name="Goodwin L."/>
            <person name="Chain P."/>
            <person name="D'haeseleer P."/>
            <person name="Chen A."/>
            <person name="Palaniappan K."/>
            <person name="Ivanova N."/>
            <person name="Mavromatis K."/>
            <person name="Mikhailova N."/>
            <person name="Rohde M."/>
            <person name="Tindall B.J."/>
            <person name="Goker M."/>
            <person name="Bristow J."/>
            <person name="Eisen J.A."/>
            <person name="Markowitz V."/>
            <person name="Hugenholtz P."/>
            <person name="Kyrpides N.C."/>
            <person name="Klenk H.P."/>
        </authorList>
    </citation>
    <scope>NUCLEOTIDE SEQUENCE [LARGE SCALE GENOMIC DNA]</scope>
    <source>
        <strain evidence="3">ATCC 15386 / DSM 43017 / JCM 3036 / NBRC 12207 / P101</strain>
    </source>
</reference>
<dbReference type="PANTHER" id="PTHR30157">
    <property type="entry name" value="FERRIC REDUCTASE, NADPH-DEPENDENT"/>
    <property type="match status" value="1"/>
</dbReference>
<dbReference type="InterPro" id="IPR017938">
    <property type="entry name" value="Riboflavin_synthase-like_b-brl"/>
</dbReference>
<dbReference type="PROSITE" id="PS51384">
    <property type="entry name" value="FAD_FR"/>
    <property type="match status" value="1"/>
</dbReference>
<dbReference type="AlphaFoldDB" id="C7MVN0"/>
<dbReference type="InterPro" id="IPR039374">
    <property type="entry name" value="SIP_fam"/>
</dbReference>
<dbReference type="InterPro" id="IPR007037">
    <property type="entry name" value="SIP_rossman_dom"/>
</dbReference>
<proteinExistence type="predicted"/>
<dbReference type="Pfam" id="PF04954">
    <property type="entry name" value="SIP"/>
    <property type="match status" value="1"/>
</dbReference>
<dbReference type="RefSeq" id="WP_012796178.1">
    <property type="nucleotide sequence ID" value="NC_013159.1"/>
</dbReference>